<keyword evidence="4 6" id="KW-0371">Homeobox</keyword>
<dbReference type="GO" id="GO:0048468">
    <property type="term" value="P:cell development"/>
    <property type="evidence" value="ECO:0007669"/>
    <property type="project" value="TreeGrafter"/>
</dbReference>
<gene>
    <name evidence="9" type="ORF">DILT_LOCUS9873</name>
</gene>
<dbReference type="SUPFAM" id="SSF46689">
    <property type="entry name" value="Homeodomain-like"/>
    <property type="match status" value="1"/>
</dbReference>
<dbReference type="Gene3D" id="1.10.10.60">
    <property type="entry name" value="Homeodomain-like"/>
    <property type="match status" value="1"/>
</dbReference>
<evidence type="ECO:0000256" key="3">
    <source>
        <dbReference type="ARBA" id="ARBA00023125"/>
    </source>
</evidence>
<dbReference type="GO" id="GO:0000981">
    <property type="term" value="F:DNA-binding transcription factor activity, RNA polymerase II-specific"/>
    <property type="evidence" value="ECO:0007669"/>
    <property type="project" value="InterPro"/>
</dbReference>
<evidence type="ECO:0000256" key="6">
    <source>
        <dbReference type="PROSITE-ProRule" id="PRU00108"/>
    </source>
</evidence>
<feature type="region of interest" description="Disordered" evidence="7">
    <location>
        <begin position="106"/>
        <end position="218"/>
    </location>
</feature>
<dbReference type="OrthoDB" id="5399138at2759"/>
<keyword evidence="3 6" id="KW-0238">DNA-binding</keyword>
<dbReference type="PROSITE" id="PS00027">
    <property type="entry name" value="HOMEOBOX_1"/>
    <property type="match status" value="1"/>
</dbReference>
<evidence type="ECO:0000259" key="8">
    <source>
        <dbReference type="PROSITE" id="PS50071"/>
    </source>
</evidence>
<dbReference type="InterPro" id="IPR001356">
    <property type="entry name" value="HD"/>
</dbReference>
<protein>
    <recommendedName>
        <fullName evidence="8">Homeobox domain-containing protein</fullName>
    </recommendedName>
</protein>
<feature type="DNA-binding region" description="Homeobox" evidence="6">
    <location>
        <begin position="44"/>
        <end position="106"/>
    </location>
</feature>
<dbReference type="AlphaFoldDB" id="A0A3P7P0Z9"/>
<dbReference type="FunFam" id="1.10.10.60:FF:000003">
    <property type="entry name" value="Iroquois-class homeobox protein IRX"/>
    <property type="match status" value="1"/>
</dbReference>
<proteinExistence type="inferred from homology"/>
<dbReference type="PANTHER" id="PTHR11211:SF40">
    <property type="entry name" value="MIRROR, ISOFORM C"/>
    <property type="match status" value="1"/>
</dbReference>
<evidence type="ECO:0000256" key="1">
    <source>
        <dbReference type="ARBA" id="ARBA00004123"/>
    </source>
</evidence>
<evidence type="ECO:0000313" key="9">
    <source>
        <dbReference type="EMBL" id="VDN14042.1"/>
    </source>
</evidence>
<dbReference type="InterPro" id="IPR009057">
    <property type="entry name" value="Homeodomain-like_sf"/>
</dbReference>
<evidence type="ECO:0000256" key="2">
    <source>
        <dbReference type="ARBA" id="ARBA00008446"/>
    </source>
</evidence>
<keyword evidence="5 6" id="KW-0539">Nucleus</keyword>
<dbReference type="EMBL" id="UYRU01058095">
    <property type="protein sequence ID" value="VDN14042.1"/>
    <property type="molecule type" value="Genomic_DNA"/>
</dbReference>
<evidence type="ECO:0000256" key="4">
    <source>
        <dbReference type="ARBA" id="ARBA00023155"/>
    </source>
</evidence>
<keyword evidence="10" id="KW-1185">Reference proteome</keyword>
<evidence type="ECO:0000256" key="7">
    <source>
        <dbReference type="SAM" id="MobiDB-lite"/>
    </source>
</evidence>
<dbReference type="GO" id="GO:0000978">
    <property type="term" value="F:RNA polymerase II cis-regulatory region sequence-specific DNA binding"/>
    <property type="evidence" value="ECO:0007669"/>
    <property type="project" value="TreeGrafter"/>
</dbReference>
<dbReference type="CDD" id="cd00086">
    <property type="entry name" value="homeodomain"/>
    <property type="match status" value="1"/>
</dbReference>
<dbReference type="SMART" id="SM00389">
    <property type="entry name" value="HOX"/>
    <property type="match status" value="1"/>
</dbReference>
<name>A0A3P7P0Z9_DIBLA</name>
<dbReference type="GO" id="GO:0030182">
    <property type="term" value="P:neuron differentiation"/>
    <property type="evidence" value="ECO:0007669"/>
    <property type="project" value="TreeGrafter"/>
</dbReference>
<dbReference type="Proteomes" id="UP000281553">
    <property type="component" value="Unassembled WGS sequence"/>
</dbReference>
<dbReference type="InterPro" id="IPR008422">
    <property type="entry name" value="KN_HD"/>
</dbReference>
<feature type="compositionally biased region" description="Basic and acidic residues" evidence="7">
    <location>
        <begin position="123"/>
        <end position="136"/>
    </location>
</feature>
<feature type="compositionally biased region" description="Acidic residues" evidence="7">
    <location>
        <begin position="163"/>
        <end position="198"/>
    </location>
</feature>
<dbReference type="Pfam" id="PF05920">
    <property type="entry name" value="Homeobox_KN"/>
    <property type="match status" value="1"/>
</dbReference>
<evidence type="ECO:0000256" key="5">
    <source>
        <dbReference type="ARBA" id="ARBA00023242"/>
    </source>
</evidence>
<dbReference type="InterPro" id="IPR017970">
    <property type="entry name" value="Homeobox_CS"/>
</dbReference>
<comment type="similarity">
    <text evidence="2">Belongs to the TALE/IRO homeobox family.</text>
</comment>
<accession>A0A3P7P0Z9</accession>
<sequence>MQPQANLSELSGAGGANGFGWSRPLEPSSPRGCLLGAGLNTSAGVGRRKNATRESTSTLKAWLQEHIKNPYPTKGEKIMLAIITKMTLTQVSTWFANARRRLKKENKMTWTPRNRTEESDDPDDRKFGRTNSEDSQKGAGGDSGSFNSEHPHKVFSEAITGAEAEDEAEEDEEEDGGEEEEEEEEERDAEEEEEEEETSLPANTASDTDGFPAYHSVLGANQTGYNPGGPPYSFSCGYAVDRAEPDSSLSPEASGQQSLRQSSTLHWFNAGDPGSQVSRLSHPALTFTESPTHHPRGGLRDTYTTAPQKFPALPEAGSAGLVHTSWDGGRQQELLSIANPLPKPAWTWNGIMPVSTFKSESAENQNHQQLGGDSVLQNYSALTSTVAPRSTAYSSARTVGSHDSPFYDGVFSSPRFAIQTNVFPTEGFSHHGEGERDVRTPIAEPRMRTNFPSIYADHNWNPMETGLVTAPHQPAPLGEVNRSAASAAATTNVNLFSFSPSVSSASSSSSSSDSSPS</sequence>
<dbReference type="PROSITE" id="PS50071">
    <property type="entry name" value="HOMEOBOX_2"/>
    <property type="match status" value="1"/>
</dbReference>
<dbReference type="GO" id="GO:0005634">
    <property type="term" value="C:nucleus"/>
    <property type="evidence" value="ECO:0007669"/>
    <property type="project" value="UniProtKB-SubCell"/>
</dbReference>
<feature type="domain" description="Homeobox" evidence="8">
    <location>
        <begin position="42"/>
        <end position="105"/>
    </location>
</feature>
<comment type="subcellular location">
    <subcellularLocation>
        <location evidence="1 6">Nucleus</location>
    </subcellularLocation>
</comment>
<organism evidence="9 10">
    <name type="scientific">Dibothriocephalus latus</name>
    <name type="common">Fish tapeworm</name>
    <name type="synonym">Diphyllobothrium latum</name>
    <dbReference type="NCBI Taxonomy" id="60516"/>
    <lineage>
        <taxon>Eukaryota</taxon>
        <taxon>Metazoa</taxon>
        <taxon>Spiralia</taxon>
        <taxon>Lophotrochozoa</taxon>
        <taxon>Platyhelminthes</taxon>
        <taxon>Cestoda</taxon>
        <taxon>Eucestoda</taxon>
        <taxon>Diphyllobothriidea</taxon>
        <taxon>Diphyllobothriidae</taxon>
        <taxon>Dibothriocephalus</taxon>
    </lineage>
</organism>
<reference evidence="9 10" key="1">
    <citation type="submission" date="2018-11" db="EMBL/GenBank/DDBJ databases">
        <authorList>
            <consortium name="Pathogen Informatics"/>
        </authorList>
    </citation>
    <scope>NUCLEOTIDE SEQUENCE [LARGE SCALE GENOMIC DNA]</scope>
</reference>
<evidence type="ECO:0000313" key="10">
    <source>
        <dbReference type="Proteomes" id="UP000281553"/>
    </source>
</evidence>
<dbReference type="PANTHER" id="PTHR11211">
    <property type="entry name" value="IROQUOIS-CLASS HOMEODOMAIN PROTEIN IRX"/>
    <property type="match status" value="1"/>
</dbReference>